<dbReference type="SUPFAM" id="SSF50129">
    <property type="entry name" value="GroES-like"/>
    <property type="match status" value="1"/>
</dbReference>
<accession>A0ABT1QJN4</accession>
<reference evidence="7 8" key="1">
    <citation type="submission" date="2022-07" db="EMBL/GenBank/DDBJ databases">
        <title>Degradation activity of malathion, p-nitrophenol and potential low-temperature adaptation strategy of Rhodococcus sp. FXJ9.536.</title>
        <authorList>
            <person name="Huang J."/>
            <person name="Huang Y."/>
        </authorList>
    </citation>
    <scope>NUCLEOTIDE SEQUENCE [LARGE SCALE GENOMIC DNA]</scope>
    <source>
        <strain evidence="7 8">FXJ9.536</strain>
    </source>
</reference>
<dbReference type="Gene3D" id="3.90.180.10">
    <property type="entry name" value="Medium-chain alcohol dehydrogenases, catalytic domain"/>
    <property type="match status" value="2"/>
</dbReference>
<dbReference type="EMBL" id="JANFQF010000028">
    <property type="protein sequence ID" value="MCQ4122372.1"/>
    <property type="molecule type" value="Genomic_DNA"/>
</dbReference>
<dbReference type="PANTHER" id="PTHR43350">
    <property type="entry name" value="NAD-DEPENDENT ALCOHOL DEHYDROGENASE"/>
    <property type="match status" value="1"/>
</dbReference>
<dbReference type="PANTHER" id="PTHR43350:SF19">
    <property type="entry name" value="D-GULOSIDE 3-DEHYDROGENASE"/>
    <property type="match status" value="1"/>
</dbReference>
<dbReference type="InterPro" id="IPR036291">
    <property type="entry name" value="NAD(P)-bd_dom_sf"/>
</dbReference>
<name>A0ABT1QJN4_9NOCA</name>
<dbReference type="InterPro" id="IPR007698">
    <property type="entry name" value="AlaDH/PNT_NAD(H)-bd"/>
</dbReference>
<evidence type="ECO:0000256" key="3">
    <source>
        <dbReference type="ARBA" id="ARBA00022723"/>
    </source>
</evidence>
<feature type="domain" description="Alanine dehydrogenase/pyridine nucleotide transhydrogenase NAD(H)-binding" evidence="6">
    <location>
        <begin position="91"/>
        <end position="138"/>
    </location>
</feature>
<evidence type="ECO:0000259" key="6">
    <source>
        <dbReference type="Pfam" id="PF01262"/>
    </source>
</evidence>
<protein>
    <submittedName>
        <fullName evidence="7">3-hydroxyacyl-CoA dehydrogenase NAD-binding domain-containing protein</fullName>
    </submittedName>
</protein>
<keyword evidence="3" id="KW-0479">Metal-binding</keyword>
<evidence type="ECO:0000313" key="7">
    <source>
        <dbReference type="EMBL" id="MCQ4122372.1"/>
    </source>
</evidence>
<sequence length="292" mass="31132">MARASGERFPLGYCAAGEVVEVGPRSPGFSVGDRVIAMGWGRAVHGTLVWVPHRLCVRIPDHLDPAEAVVANLTATAVHALDRSGAMEGEHALVVGAGIVGLLVAQVAASRGLDVTVVDNDSARTEAVDAMDRSAITAADWNKLAAHPTGGTRRHVFMCISGDGTAALHEATDWAVRGGPRPVITAVGRFVASTKFSVDHGNIDYRVSARCGEGYRDNDYELGHKQIRVPSREGTVTENLHWALRLVEDGLVSLSGMQIYEGHFDRATEAYAALHRSTAWTSARLAYGGDDD</sequence>
<evidence type="ECO:0000313" key="8">
    <source>
        <dbReference type="Proteomes" id="UP001524501"/>
    </source>
</evidence>
<dbReference type="SUPFAM" id="SSF51735">
    <property type="entry name" value="NAD(P)-binding Rossmann-fold domains"/>
    <property type="match status" value="1"/>
</dbReference>
<evidence type="ECO:0000256" key="1">
    <source>
        <dbReference type="ARBA" id="ARBA00001947"/>
    </source>
</evidence>
<dbReference type="Gene3D" id="3.40.50.720">
    <property type="entry name" value="NAD(P)-binding Rossmann-like Domain"/>
    <property type="match status" value="1"/>
</dbReference>
<keyword evidence="4" id="KW-0862">Zinc</keyword>
<evidence type="ECO:0000256" key="2">
    <source>
        <dbReference type="ARBA" id="ARBA00008072"/>
    </source>
</evidence>
<dbReference type="InterPro" id="IPR011032">
    <property type="entry name" value="GroES-like_sf"/>
</dbReference>
<comment type="similarity">
    <text evidence="2">Belongs to the zinc-containing alcohol dehydrogenase family.</text>
</comment>
<proteinExistence type="inferred from homology"/>
<keyword evidence="8" id="KW-1185">Reference proteome</keyword>
<evidence type="ECO:0000256" key="5">
    <source>
        <dbReference type="ARBA" id="ARBA00023002"/>
    </source>
</evidence>
<organism evidence="7 8">
    <name type="scientific">Rhodococcus tibetensis</name>
    <dbReference type="NCBI Taxonomy" id="2965064"/>
    <lineage>
        <taxon>Bacteria</taxon>
        <taxon>Bacillati</taxon>
        <taxon>Actinomycetota</taxon>
        <taxon>Actinomycetes</taxon>
        <taxon>Mycobacteriales</taxon>
        <taxon>Nocardiaceae</taxon>
        <taxon>Rhodococcus</taxon>
    </lineage>
</organism>
<evidence type="ECO:0000256" key="4">
    <source>
        <dbReference type="ARBA" id="ARBA00022833"/>
    </source>
</evidence>
<dbReference type="Pfam" id="PF01262">
    <property type="entry name" value="AlaDh_PNT_C"/>
    <property type="match status" value="1"/>
</dbReference>
<comment type="cofactor">
    <cofactor evidence="1">
        <name>Zn(2+)</name>
        <dbReference type="ChEBI" id="CHEBI:29105"/>
    </cofactor>
</comment>
<gene>
    <name evidence="7" type="ORF">NOF53_24990</name>
</gene>
<dbReference type="Proteomes" id="UP001524501">
    <property type="component" value="Unassembled WGS sequence"/>
</dbReference>
<keyword evidence="5" id="KW-0560">Oxidoreductase</keyword>
<comment type="caution">
    <text evidence="7">The sequence shown here is derived from an EMBL/GenBank/DDBJ whole genome shotgun (WGS) entry which is preliminary data.</text>
</comment>